<name>A0A6J5RIC2_9CAUD</name>
<sequence length="232" mass="25591">MSDPDNWTNIYAQPAPVPTPIMMGPQGARRLITEFLQTELPPLYEKMTTIWGLEDQPWQPPTKYYDYEVSRLNPDEFPVVVVTVPNSGRLVPDSMDFVTGDPVFRSEYPVRVFNWVRTRGVDTCMRMRDFQATAIRIALTTKGLAIGGSAIADAPYLATLLHETFSEEYSEVVGHTGSTYIAGSYVTFTLAATERASSTVLADLVAAPNGGWDVTIEAHGSYGAGRSVYPIQ</sequence>
<gene>
    <name evidence="1" type="ORF">UFOVP1246_68</name>
</gene>
<dbReference type="EMBL" id="LR797193">
    <property type="protein sequence ID" value="CAB4193261.1"/>
    <property type="molecule type" value="Genomic_DNA"/>
</dbReference>
<organism evidence="1">
    <name type="scientific">uncultured Caudovirales phage</name>
    <dbReference type="NCBI Taxonomy" id="2100421"/>
    <lineage>
        <taxon>Viruses</taxon>
        <taxon>Duplodnaviria</taxon>
        <taxon>Heunggongvirae</taxon>
        <taxon>Uroviricota</taxon>
        <taxon>Caudoviricetes</taxon>
        <taxon>Peduoviridae</taxon>
        <taxon>Maltschvirus</taxon>
        <taxon>Maltschvirus maltsch</taxon>
    </lineage>
</organism>
<reference evidence="1" key="1">
    <citation type="submission" date="2020-05" db="EMBL/GenBank/DDBJ databases">
        <authorList>
            <person name="Chiriac C."/>
            <person name="Salcher M."/>
            <person name="Ghai R."/>
            <person name="Kavagutti S V."/>
        </authorList>
    </citation>
    <scope>NUCLEOTIDE SEQUENCE</scope>
</reference>
<proteinExistence type="predicted"/>
<accession>A0A6J5RIC2</accession>
<evidence type="ECO:0000313" key="1">
    <source>
        <dbReference type="EMBL" id="CAB4193261.1"/>
    </source>
</evidence>
<protein>
    <submittedName>
        <fullName evidence="1">Uncharacterized protein</fullName>
    </submittedName>
</protein>